<keyword evidence="3 4" id="KW-0786">Thiamine pyrophosphate</keyword>
<comment type="catalytic activity">
    <reaction evidence="4">
        <text>N(6)-[(R)-lipoyl]-L-lysyl-[protein] + pyruvate + H(+) = N(6)-[(R)-S(8)-acetyldihydrolipoyl]-L-lysyl-[protein] + CO2</text>
        <dbReference type="Rhea" id="RHEA:19189"/>
        <dbReference type="Rhea" id="RHEA-COMP:10474"/>
        <dbReference type="Rhea" id="RHEA-COMP:10478"/>
        <dbReference type="ChEBI" id="CHEBI:15361"/>
        <dbReference type="ChEBI" id="CHEBI:15378"/>
        <dbReference type="ChEBI" id="CHEBI:16526"/>
        <dbReference type="ChEBI" id="CHEBI:83099"/>
        <dbReference type="ChEBI" id="CHEBI:83111"/>
        <dbReference type="EC" id="1.2.4.1"/>
    </reaction>
</comment>
<keyword evidence="7" id="KW-1185">Reference proteome</keyword>
<dbReference type="InterPro" id="IPR005475">
    <property type="entry name" value="Transketolase-like_Pyr-bd"/>
</dbReference>
<evidence type="ECO:0000313" key="6">
    <source>
        <dbReference type="EMBL" id="DAD22609.1"/>
    </source>
</evidence>
<evidence type="ECO:0000256" key="2">
    <source>
        <dbReference type="ARBA" id="ARBA00023002"/>
    </source>
</evidence>
<dbReference type="SUPFAM" id="SSF52518">
    <property type="entry name" value="Thiamin diphosphate-binding fold (THDP-binding)"/>
    <property type="match status" value="1"/>
</dbReference>
<evidence type="ECO:0000256" key="4">
    <source>
        <dbReference type="RuleBase" id="RU364074"/>
    </source>
</evidence>
<organism evidence="6 7">
    <name type="scientific">Nelumbo nucifera</name>
    <name type="common">Sacred lotus</name>
    <dbReference type="NCBI Taxonomy" id="4432"/>
    <lineage>
        <taxon>Eukaryota</taxon>
        <taxon>Viridiplantae</taxon>
        <taxon>Streptophyta</taxon>
        <taxon>Embryophyta</taxon>
        <taxon>Tracheophyta</taxon>
        <taxon>Spermatophyta</taxon>
        <taxon>Magnoliopsida</taxon>
        <taxon>Proteales</taxon>
        <taxon>Nelumbonaceae</taxon>
        <taxon>Nelumbo</taxon>
    </lineage>
</organism>
<evidence type="ECO:0000256" key="1">
    <source>
        <dbReference type="ARBA" id="ARBA00001964"/>
    </source>
</evidence>
<dbReference type="Pfam" id="PF02779">
    <property type="entry name" value="Transket_pyr"/>
    <property type="match status" value="1"/>
</dbReference>
<dbReference type="Proteomes" id="UP000607653">
    <property type="component" value="Unassembled WGS sequence"/>
</dbReference>
<evidence type="ECO:0000259" key="5">
    <source>
        <dbReference type="Pfam" id="PF02779"/>
    </source>
</evidence>
<evidence type="ECO:0000313" key="7">
    <source>
        <dbReference type="Proteomes" id="UP000607653"/>
    </source>
</evidence>
<feature type="domain" description="Transketolase-like pyrimidine-binding" evidence="5">
    <location>
        <begin position="1"/>
        <end position="72"/>
    </location>
</feature>
<comment type="caution">
    <text evidence="6">The sequence shown here is derived from an EMBL/GenBank/DDBJ whole genome shotgun (WGS) entry which is preliminary data.</text>
</comment>
<keyword evidence="4" id="KW-0670">Pyruvate</keyword>
<dbReference type="PANTHER" id="PTHR11624:SF96">
    <property type="entry name" value="PYRUVATE DEHYDROGENASE E1 COMPONENT SUBUNIT BETA, MITOCHONDRIAL"/>
    <property type="match status" value="1"/>
</dbReference>
<comment type="cofactor">
    <cofactor evidence="1 4">
        <name>thiamine diphosphate</name>
        <dbReference type="ChEBI" id="CHEBI:58937"/>
    </cofactor>
</comment>
<accession>A0A822XU37</accession>
<dbReference type="EMBL" id="DUZY01000001">
    <property type="protein sequence ID" value="DAD22609.1"/>
    <property type="molecule type" value="Genomic_DNA"/>
</dbReference>
<dbReference type="InterPro" id="IPR027110">
    <property type="entry name" value="PDHB_mito-type"/>
</dbReference>
<dbReference type="AlphaFoldDB" id="A0A822XU37"/>
<sequence>MTMSEVLNFALDEEMFANPKVLFLIGEEVGEYQGTYKISKGLLEKYGPDRVLDTPIIEARFVRIRVGTSYYDPHGNGSCHGLKVLAPYSSEDAHGLLKATIKDLDLVVFLQNELLYGESFPISIEALDSFSPANRKS</sequence>
<protein>
    <recommendedName>
        <fullName evidence="4">Pyruvate dehydrogenase E1 component subunit beta</fullName>
        <ecNumber evidence="4">1.2.4.1</ecNumber>
    </recommendedName>
</protein>
<proteinExistence type="predicted"/>
<keyword evidence="2 4" id="KW-0560">Oxidoreductase</keyword>
<comment type="function">
    <text evidence="4">The pyruvate dehydrogenase complex catalyzes the overall conversion of pyruvate to acetyl-CoA and CO2.</text>
</comment>
<name>A0A822XU37_NELNU</name>
<evidence type="ECO:0000256" key="3">
    <source>
        <dbReference type="ARBA" id="ARBA00023052"/>
    </source>
</evidence>
<dbReference type="GO" id="GO:0006086">
    <property type="term" value="P:pyruvate decarboxylation to acetyl-CoA"/>
    <property type="evidence" value="ECO:0007669"/>
    <property type="project" value="InterPro"/>
</dbReference>
<reference evidence="6 7" key="1">
    <citation type="journal article" date="2020" name="Mol. Biol. Evol.">
        <title>Distinct Expression and Methylation Patterns for Genes with Different Fates following a Single Whole-Genome Duplication in Flowering Plants.</title>
        <authorList>
            <person name="Shi T."/>
            <person name="Rahmani R.S."/>
            <person name="Gugger P.F."/>
            <person name="Wang M."/>
            <person name="Li H."/>
            <person name="Zhang Y."/>
            <person name="Li Z."/>
            <person name="Wang Q."/>
            <person name="Van de Peer Y."/>
            <person name="Marchal K."/>
            <person name="Chen J."/>
        </authorList>
    </citation>
    <scope>NUCLEOTIDE SEQUENCE [LARGE SCALE GENOMIC DNA]</scope>
    <source>
        <tissue evidence="6">Leaf</tissue>
    </source>
</reference>
<dbReference type="Gene3D" id="3.40.50.970">
    <property type="match status" value="2"/>
</dbReference>
<gene>
    <name evidence="6" type="ORF">HUJ06_024072</name>
</gene>
<dbReference type="InterPro" id="IPR029061">
    <property type="entry name" value="THDP-binding"/>
</dbReference>
<dbReference type="GO" id="GO:0004739">
    <property type="term" value="F:pyruvate dehydrogenase (acetyl-transferring) activity"/>
    <property type="evidence" value="ECO:0007669"/>
    <property type="project" value="UniProtKB-UniRule"/>
</dbReference>
<dbReference type="EC" id="1.2.4.1" evidence="4"/>
<dbReference type="PANTHER" id="PTHR11624">
    <property type="entry name" value="DEHYDROGENASE RELATED"/>
    <property type="match status" value="1"/>
</dbReference>